<organism evidence="2 3">
    <name type="scientific">Eiseniibacteriota bacterium</name>
    <dbReference type="NCBI Taxonomy" id="2212470"/>
    <lineage>
        <taxon>Bacteria</taxon>
        <taxon>Candidatus Eiseniibacteriota</taxon>
    </lineage>
</organism>
<gene>
    <name evidence="2" type="ORF">KC729_04130</name>
</gene>
<dbReference type="Proteomes" id="UP000697710">
    <property type="component" value="Unassembled WGS sequence"/>
</dbReference>
<evidence type="ECO:0000256" key="1">
    <source>
        <dbReference type="SAM" id="SignalP"/>
    </source>
</evidence>
<sequence length="395" mass="43950">MRVTSLGARSLAIALVAVASIASCFTDADAQDDYQAYCLYKAGADYPSGNPAFDQNAQGIAHDQNNWIITQTAELWKIPVSYPLGSVQDGDPGVLRNNISAYPEIHDLGYHHFGDPVVFRYGTRDYLFVPIENDEIFLPGAVAVFRAIDLHYLDYAVLGVQIYDAGWCAVDDDGYLYSSRQHASSIYRYAVDWELLRTSDTLDLTYLEEIPLYDESGSTRLDLVTMQGGEFAPGSKLLYLLSGFHDDSPAEHISEGIHVMDTTTWRRVAHSTNGYGYFNYDYTSVWDGEPEGLTVWDLDDGRAPNISGQLHVFMLDNEIFDDLDLYHYTNVWRVDASSPCSQGEPTCPFRTVTAARNVIFPGSEMRISAGVYPENLSISTPIRMTATNGTVRIGN</sequence>
<feature type="chain" id="PRO_5037326730" evidence="1">
    <location>
        <begin position="31"/>
        <end position="395"/>
    </location>
</feature>
<dbReference type="AlphaFoldDB" id="A0A956LYA8"/>
<accession>A0A956LYA8</accession>
<proteinExistence type="predicted"/>
<dbReference type="EMBL" id="JAGQHR010000075">
    <property type="protein sequence ID" value="MCA9726847.1"/>
    <property type="molecule type" value="Genomic_DNA"/>
</dbReference>
<reference evidence="2" key="2">
    <citation type="journal article" date="2021" name="Microbiome">
        <title>Successional dynamics and alternative stable states in a saline activated sludge microbial community over 9 years.</title>
        <authorList>
            <person name="Wang Y."/>
            <person name="Ye J."/>
            <person name="Ju F."/>
            <person name="Liu L."/>
            <person name="Boyd J.A."/>
            <person name="Deng Y."/>
            <person name="Parks D.H."/>
            <person name="Jiang X."/>
            <person name="Yin X."/>
            <person name="Woodcroft B.J."/>
            <person name="Tyson G.W."/>
            <person name="Hugenholtz P."/>
            <person name="Polz M.F."/>
            <person name="Zhang T."/>
        </authorList>
    </citation>
    <scope>NUCLEOTIDE SEQUENCE</scope>
    <source>
        <strain evidence="2">HKST-UBA01</strain>
    </source>
</reference>
<comment type="caution">
    <text evidence="2">The sequence shown here is derived from an EMBL/GenBank/DDBJ whole genome shotgun (WGS) entry which is preliminary data.</text>
</comment>
<dbReference type="InterPro" id="IPR011050">
    <property type="entry name" value="Pectin_lyase_fold/virulence"/>
</dbReference>
<feature type="signal peptide" evidence="1">
    <location>
        <begin position="1"/>
        <end position="30"/>
    </location>
</feature>
<evidence type="ECO:0000313" key="3">
    <source>
        <dbReference type="Proteomes" id="UP000697710"/>
    </source>
</evidence>
<name>A0A956LYA8_UNCEI</name>
<evidence type="ECO:0000313" key="2">
    <source>
        <dbReference type="EMBL" id="MCA9726847.1"/>
    </source>
</evidence>
<dbReference type="PROSITE" id="PS51257">
    <property type="entry name" value="PROKAR_LIPOPROTEIN"/>
    <property type="match status" value="1"/>
</dbReference>
<keyword evidence="1" id="KW-0732">Signal</keyword>
<reference evidence="2" key="1">
    <citation type="submission" date="2020-04" db="EMBL/GenBank/DDBJ databases">
        <authorList>
            <person name="Zhang T."/>
        </authorList>
    </citation>
    <scope>NUCLEOTIDE SEQUENCE</scope>
    <source>
        <strain evidence="2">HKST-UBA01</strain>
    </source>
</reference>
<dbReference type="SUPFAM" id="SSF51126">
    <property type="entry name" value="Pectin lyase-like"/>
    <property type="match status" value="1"/>
</dbReference>
<protein>
    <submittedName>
        <fullName evidence="2">Uncharacterized protein</fullName>
    </submittedName>
</protein>